<evidence type="ECO:0000313" key="7">
    <source>
        <dbReference type="Proteomes" id="UP001269375"/>
    </source>
</evidence>
<dbReference type="SUPFAM" id="SSF53850">
    <property type="entry name" value="Periplasmic binding protein-like II"/>
    <property type="match status" value="1"/>
</dbReference>
<dbReference type="Pfam" id="PF00126">
    <property type="entry name" value="HTH_1"/>
    <property type="match status" value="1"/>
</dbReference>
<keyword evidence="3" id="KW-0238">DNA-binding</keyword>
<dbReference type="Gene3D" id="1.10.10.10">
    <property type="entry name" value="Winged helix-like DNA-binding domain superfamily/Winged helix DNA-binding domain"/>
    <property type="match status" value="1"/>
</dbReference>
<keyword evidence="7" id="KW-1185">Reference proteome</keyword>
<keyword evidence="2" id="KW-0805">Transcription regulation</keyword>
<dbReference type="SUPFAM" id="SSF46785">
    <property type="entry name" value="Winged helix' DNA-binding domain"/>
    <property type="match status" value="1"/>
</dbReference>
<dbReference type="PANTHER" id="PTHR30419:SF8">
    <property type="entry name" value="NITROGEN ASSIMILATION TRANSCRIPTIONAL ACTIVATOR-RELATED"/>
    <property type="match status" value="1"/>
</dbReference>
<comment type="caution">
    <text evidence="6">The sequence shown here is derived from an EMBL/GenBank/DDBJ whole genome shotgun (WGS) entry which is preliminary data.</text>
</comment>
<proteinExistence type="inferred from homology"/>
<dbReference type="InterPro" id="IPR005119">
    <property type="entry name" value="LysR_subst-bd"/>
</dbReference>
<dbReference type="PROSITE" id="PS50931">
    <property type="entry name" value="HTH_LYSR"/>
    <property type="match status" value="1"/>
</dbReference>
<dbReference type="RefSeq" id="WP_251592888.1">
    <property type="nucleotide sequence ID" value="NZ_JAMLJI010000002.1"/>
</dbReference>
<accession>A0ABU1GTA0</accession>
<comment type="similarity">
    <text evidence="1">Belongs to the LysR transcriptional regulatory family.</text>
</comment>
<dbReference type="Pfam" id="PF03466">
    <property type="entry name" value="LysR_substrate"/>
    <property type="match status" value="1"/>
</dbReference>
<gene>
    <name evidence="6" type="ORF">QC825_01835</name>
</gene>
<evidence type="ECO:0000259" key="5">
    <source>
        <dbReference type="PROSITE" id="PS50931"/>
    </source>
</evidence>
<name>A0ABU1GTA0_9GAMM</name>
<dbReference type="Proteomes" id="UP001269375">
    <property type="component" value="Unassembled WGS sequence"/>
</dbReference>
<evidence type="ECO:0000313" key="6">
    <source>
        <dbReference type="EMBL" id="MDR5894812.1"/>
    </source>
</evidence>
<organism evidence="6 7">
    <name type="scientific">Larsenimonas suaedae</name>
    <dbReference type="NCBI Taxonomy" id="1851019"/>
    <lineage>
        <taxon>Bacteria</taxon>
        <taxon>Pseudomonadati</taxon>
        <taxon>Pseudomonadota</taxon>
        <taxon>Gammaproteobacteria</taxon>
        <taxon>Oceanospirillales</taxon>
        <taxon>Halomonadaceae</taxon>
        <taxon>Larsenimonas</taxon>
    </lineage>
</organism>
<dbReference type="EMBL" id="JARWAO010000001">
    <property type="protein sequence ID" value="MDR5894812.1"/>
    <property type="molecule type" value="Genomic_DNA"/>
</dbReference>
<evidence type="ECO:0000256" key="4">
    <source>
        <dbReference type="ARBA" id="ARBA00023163"/>
    </source>
</evidence>
<evidence type="ECO:0000256" key="2">
    <source>
        <dbReference type="ARBA" id="ARBA00023015"/>
    </source>
</evidence>
<evidence type="ECO:0000256" key="3">
    <source>
        <dbReference type="ARBA" id="ARBA00023125"/>
    </source>
</evidence>
<reference evidence="6 7" key="1">
    <citation type="submission" date="2023-04" db="EMBL/GenBank/DDBJ databases">
        <title>A long-awaited taxogenomic arrangement of the family Halomonadaceae.</title>
        <authorList>
            <person name="De La Haba R."/>
            <person name="Chuvochina M."/>
            <person name="Wittouck S."/>
            <person name="Arahal D.R."/>
            <person name="Sanchez-Porro C."/>
            <person name="Hugenholtz P."/>
            <person name="Ventosa A."/>
        </authorList>
    </citation>
    <scope>NUCLEOTIDE SEQUENCE [LARGE SCALE GENOMIC DNA]</scope>
    <source>
        <strain evidence="6 7">DSM 22428</strain>
    </source>
</reference>
<keyword evidence="4" id="KW-0804">Transcription</keyword>
<dbReference type="InterPro" id="IPR000847">
    <property type="entry name" value="LysR_HTH_N"/>
</dbReference>
<dbReference type="Gene3D" id="3.40.190.290">
    <property type="match status" value="1"/>
</dbReference>
<dbReference type="PANTHER" id="PTHR30419">
    <property type="entry name" value="HTH-TYPE TRANSCRIPTIONAL REGULATOR YBHD"/>
    <property type="match status" value="1"/>
</dbReference>
<dbReference type="InterPro" id="IPR036388">
    <property type="entry name" value="WH-like_DNA-bd_sf"/>
</dbReference>
<sequence length="321" mass="35479">MGDLDEHWFFKARLKLRHLYLFVVVGEQGNLHRSAELMGISQPAASRLLAEIEQRLGQSLFDRHGRGLEPNAYGELMIRRARAVLDELIGAGTEFNALQAGLAGVVNIGAVMEPAISQVPLAIEQAHNTSPALKLTLQVANSHTLVQGLMEGRFDFVIARVPAGFPSEAFVFEEIDEEELCFVCSQRHPLAGSDDPDLTELAASPWSIQPPGTLMRQRIEDLFRHRGVAFPSWVVDTSDLPAALALVDRSEFITVTIRRVAELLCDPTRFAILSARSRLSVQPYGLVSLRRTRLSPAVARVMDIFRQNMAASRAEARPGVH</sequence>
<dbReference type="PRINTS" id="PR00039">
    <property type="entry name" value="HTHLYSR"/>
</dbReference>
<feature type="domain" description="HTH lysR-type" evidence="5">
    <location>
        <begin position="14"/>
        <end position="71"/>
    </location>
</feature>
<dbReference type="InterPro" id="IPR036390">
    <property type="entry name" value="WH_DNA-bd_sf"/>
</dbReference>
<evidence type="ECO:0000256" key="1">
    <source>
        <dbReference type="ARBA" id="ARBA00009437"/>
    </source>
</evidence>
<dbReference type="InterPro" id="IPR050950">
    <property type="entry name" value="HTH-type_LysR_regulators"/>
</dbReference>
<protein>
    <submittedName>
        <fullName evidence="6">LysR family transcriptional regulator</fullName>
    </submittedName>
</protein>